<organism evidence="8 9">
    <name type="scientific">Xylocopilactobacillus apis</name>
    <dbReference type="NCBI Taxonomy" id="2932183"/>
    <lineage>
        <taxon>Bacteria</taxon>
        <taxon>Bacillati</taxon>
        <taxon>Bacillota</taxon>
        <taxon>Bacilli</taxon>
        <taxon>Lactobacillales</taxon>
        <taxon>Lactobacillaceae</taxon>
        <taxon>Xylocopilactobacillus</taxon>
    </lineage>
</organism>
<evidence type="ECO:0000313" key="8">
    <source>
        <dbReference type="EMBL" id="BDR56993.1"/>
    </source>
</evidence>
<dbReference type="Pfam" id="PF00155">
    <property type="entry name" value="Aminotran_1_2"/>
    <property type="match status" value="1"/>
</dbReference>
<proteinExistence type="inferred from homology"/>
<comment type="similarity">
    <text evidence="2">Belongs to the class-I pyridoxal-phosphate-dependent aminotransferase family.</text>
</comment>
<dbReference type="CDD" id="cd00609">
    <property type="entry name" value="AAT_like"/>
    <property type="match status" value="1"/>
</dbReference>
<dbReference type="Proteomes" id="UP001321804">
    <property type="component" value="Chromosome"/>
</dbReference>
<evidence type="ECO:0000313" key="9">
    <source>
        <dbReference type="Proteomes" id="UP001321804"/>
    </source>
</evidence>
<feature type="domain" description="Aminotransferase class I/classII large" evidence="7">
    <location>
        <begin position="40"/>
        <end position="381"/>
    </location>
</feature>
<dbReference type="PANTHER" id="PTHR42790">
    <property type="entry name" value="AMINOTRANSFERASE"/>
    <property type="match status" value="1"/>
</dbReference>
<dbReference type="SUPFAM" id="SSF53383">
    <property type="entry name" value="PLP-dependent transferases"/>
    <property type="match status" value="1"/>
</dbReference>
<dbReference type="PANTHER" id="PTHR42790:SF19">
    <property type="entry name" value="KYNURENINE_ALPHA-AMINOADIPATE AMINOTRANSFERASE, MITOCHONDRIAL"/>
    <property type="match status" value="1"/>
</dbReference>
<name>A0AAU9DPL8_9LACO</name>
<evidence type="ECO:0000259" key="7">
    <source>
        <dbReference type="Pfam" id="PF00155"/>
    </source>
</evidence>
<dbReference type="Gene3D" id="3.40.640.10">
    <property type="entry name" value="Type I PLP-dependent aspartate aminotransferase-like (Major domain)"/>
    <property type="match status" value="1"/>
</dbReference>
<dbReference type="RefSeq" id="WP_317695661.1">
    <property type="nucleotide sequence ID" value="NZ_AP026801.1"/>
</dbReference>
<reference evidence="8 9" key="1">
    <citation type="journal article" date="2023" name="Microbiol. Spectr.">
        <title>Symbiosis of Carpenter Bees with Uncharacterized Lactic Acid Bacteria Showing NAD Auxotrophy.</title>
        <authorList>
            <person name="Kawasaki S."/>
            <person name="Ozawa K."/>
            <person name="Mori T."/>
            <person name="Yamamoto A."/>
            <person name="Ito M."/>
            <person name="Ohkuma M."/>
            <person name="Sakamoto M."/>
            <person name="Matsutani M."/>
        </authorList>
    </citation>
    <scope>NUCLEOTIDE SEQUENCE [LARGE SCALE GENOMIC DNA]</scope>
    <source>
        <strain evidence="8 9">KimC2</strain>
    </source>
</reference>
<dbReference type="EMBL" id="AP026801">
    <property type="protein sequence ID" value="BDR56993.1"/>
    <property type="molecule type" value="Genomic_DNA"/>
</dbReference>
<gene>
    <name evidence="8" type="ORF">KIMC2_15550</name>
</gene>
<dbReference type="KEGG" id="xak:KIMC2_15550"/>
<dbReference type="InterPro" id="IPR015422">
    <property type="entry name" value="PyrdxlP-dep_Trfase_small"/>
</dbReference>
<keyword evidence="5" id="KW-0808">Transferase</keyword>
<protein>
    <submittedName>
        <fullName evidence="8">Aminotransferase</fullName>
    </submittedName>
</protein>
<dbReference type="InterPro" id="IPR015424">
    <property type="entry name" value="PyrdxlP-dep_Trfase"/>
</dbReference>
<accession>A0AAU9DPL8</accession>
<keyword evidence="4 8" id="KW-0032">Aminotransferase</keyword>
<evidence type="ECO:0000256" key="1">
    <source>
        <dbReference type="ARBA" id="ARBA00001933"/>
    </source>
</evidence>
<dbReference type="InterPro" id="IPR050859">
    <property type="entry name" value="Class-I_PLP-dep_aminotransf"/>
</dbReference>
<evidence type="ECO:0000256" key="3">
    <source>
        <dbReference type="ARBA" id="ARBA00011738"/>
    </source>
</evidence>
<keyword evidence="9" id="KW-1185">Reference proteome</keyword>
<dbReference type="InterPro" id="IPR015421">
    <property type="entry name" value="PyrdxlP-dep_Trfase_major"/>
</dbReference>
<dbReference type="GO" id="GO:1901605">
    <property type="term" value="P:alpha-amino acid metabolic process"/>
    <property type="evidence" value="ECO:0007669"/>
    <property type="project" value="TreeGrafter"/>
</dbReference>
<dbReference type="AlphaFoldDB" id="A0AAU9DPL8"/>
<evidence type="ECO:0000256" key="5">
    <source>
        <dbReference type="ARBA" id="ARBA00022679"/>
    </source>
</evidence>
<comment type="cofactor">
    <cofactor evidence="1">
        <name>pyridoxal 5'-phosphate</name>
        <dbReference type="ChEBI" id="CHEBI:597326"/>
    </cofactor>
</comment>
<evidence type="ECO:0000256" key="2">
    <source>
        <dbReference type="ARBA" id="ARBA00007441"/>
    </source>
</evidence>
<evidence type="ECO:0000256" key="4">
    <source>
        <dbReference type="ARBA" id="ARBA00022576"/>
    </source>
</evidence>
<evidence type="ECO:0000256" key="6">
    <source>
        <dbReference type="ARBA" id="ARBA00022898"/>
    </source>
</evidence>
<dbReference type="FunFam" id="3.40.640.10:FF:000053">
    <property type="entry name" value="Aminotransferase, class I"/>
    <property type="match status" value="1"/>
</dbReference>
<keyword evidence="6" id="KW-0663">Pyridoxal phosphate</keyword>
<comment type="subunit">
    <text evidence="3">Homodimer.</text>
</comment>
<dbReference type="GO" id="GO:0008483">
    <property type="term" value="F:transaminase activity"/>
    <property type="evidence" value="ECO:0007669"/>
    <property type="project" value="UniProtKB-KW"/>
</dbReference>
<dbReference type="Gene3D" id="3.90.1150.10">
    <property type="entry name" value="Aspartate Aminotransferase, domain 1"/>
    <property type="match status" value="1"/>
</dbReference>
<dbReference type="InterPro" id="IPR004839">
    <property type="entry name" value="Aminotransferase_I/II_large"/>
</dbReference>
<sequence>MNFSSRTDLTIHSGLNDIFKTKDSQTISFAGGLPDNSLFPSEELAKSYNSVITGGDSTVFQYTGKQMPELREKISSKMNDYGVNATADDVLLTQGAQQALSLAAQLLIDKGDGLVVEGPTYIGALAAFDAVEPTFYEVPIEQDGMNIKVLEHILKHHEVKMIYTIPDFQNPTGTVMSVEKRKAMVKLANRYDVMIVEDAAYRDLRFTGTQLPTIKQFDTEDRVIYVGSFSKILAPAMRLGWLVAAPEVRGDLEALKSSADVETSSLTMNAVNDYLEHHDINQHIEEIKTVYCHKKNLMYQALTENMPKDVKFNNPEGGFFIWLELPEKFDMDQFLDDYLLPVANVTLVPSKNLFTSKSIHNGARLNFTQPTNEQIRDGISRLGSALTEYFSTVLV</sequence>
<dbReference type="GO" id="GO:0030170">
    <property type="term" value="F:pyridoxal phosphate binding"/>
    <property type="evidence" value="ECO:0007669"/>
    <property type="project" value="InterPro"/>
</dbReference>